<evidence type="ECO:0000313" key="2">
    <source>
        <dbReference type="EMBL" id="CAG8766661.1"/>
    </source>
</evidence>
<dbReference type="AlphaFoldDB" id="A0A9N9J718"/>
<name>A0A9N9J718_9GLOM</name>
<dbReference type="InterPro" id="IPR057514">
    <property type="entry name" value="NTF2_SigF"/>
</dbReference>
<organism evidence="2 3">
    <name type="scientific">Acaulospora morrowiae</name>
    <dbReference type="NCBI Taxonomy" id="94023"/>
    <lineage>
        <taxon>Eukaryota</taxon>
        <taxon>Fungi</taxon>
        <taxon>Fungi incertae sedis</taxon>
        <taxon>Mucoromycota</taxon>
        <taxon>Glomeromycotina</taxon>
        <taxon>Glomeromycetes</taxon>
        <taxon>Diversisporales</taxon>
        <taxon>Acaulosporaceae</taxon>
        <taxon>Acaulospora</taxon>
    </lineage>
</organism>
<feature type="non-terminal residue" evidence="2">
    <location>
        <position position="173"/>
    </location>
</feature>
<gene>
    <name evidence="2" type="ORF">AMORRO_LOCUS16321</name>
</gene>
<evidence type="ECO:0000259" key="1">
    <source>
        <dbReference type="Pfam" id="PF24840"/>
    </source>
</evidence>
<reference evidence="2" key="1">
    <citation type="submission" date="2021-06" db="EMBL/GenBank/DDBJ databases">
        <authorList>
            <person name="Kallberg Y."/>
            <person name="Tangrot J."/>
            <person name="Rosling A."/>
        </authorList>
    </citation>
    <scope>NUCLEOTIDE SEQUENCE</scope>
    <source>
        <strain evidence="2">CL551</strain>
    </source>
</reference>
<protein>
    <submittedName>
        <fullName evidence="2">16082_t:CDS:1</fullName>
    </submittedName>
</protein>
<evidence type="ECO:0000313" key="3">
    <source>
        <dbReference type="Proteomes" id="UP000789342"/>
    </source>
</evidence>
<proteinExistence type="predicted"/>
<keyword evidence="3" id="KW-1185">Reference proteome</keyword>
<dbReference type="PANTHER" id="PTHR35393:SF1">
    <property type="entry name" value="SNOAL-LIKE DOMAIN-CONTAINING PROTEIN"/>
    <property type="match status" value="1"/>
</dbReference>
<dbReference type="Pfam" id="PF24840">
    <property type="entry name" value="NTF2_SigF"/>
    <property type="match status" value="1"/>
</dbReference>
<feature type="domain" description="SigF-like NTF2-like" evidence="1">
    <location>
        <begin position="12"/>
        <end position="161"/>
    </location>
</feature>
<accession>A0A9N9J718</accession>
<dbReference type="OrthoDB" id="5580651at2759"/>
<sequence>MDKTEAPRVLSEICRELLSYDEANYRHVLDTYFSSDAALSHPLLNVVGPANILKVFRVWTSLNAQEPTLEETPIFDGYTAVLKVNQHLRPRVLPFIHIKVPSVTTLTFFQADDGLLYISNQKDDWTLEGLIQSVPLVNWWYNHVVRKVLSGLFTQAGSFLASANHATSQLREN</sequence>
<dbReference type="EMBL" id="CAJVPV010043957">
    <property type="protein sequence ID" value="CAG8766661.1"/>
    <property type="molecule type" value="Genomic_DNA"/>
</dbReference>
<comment type="caution">
    <text evidence="2">The sequence shown here is derived from an EMBL/GenBank/DDBJ whole genome shotgun (WGS) entry which is preliminary data.</text>
</comment>
<dbReference type="Proteomes" id="UP000789342">
    <property type="component" value="Unassembled WGS sequence"/>
</dbReference>
<dbReference type="PANTHER" id="PTHR35393">
    <property type="entry name" value="CHROMOSOME 1, WHOLE GENOME SHOTGUN SEQUENCE"/>
    <property type="match status" value="1"/>
</dbReference>